<dbReference type="InterPro" id="IPR045584">
    <property type="entry name" value="Pilin-like"/>
</dbReference>
<comment type="caution">
    <text evidence="2">The sequence shown here is derived from an EMBL/GenBank/DDBJ whole genome shotgun (WGS) entry which is preliminary data.</text>
</comment>
<reference evidence="2 3" key="1">
    <citation type="journal article" date="2015" name="Nature">
        <title>rRNA introns, odd ribosomes, and small enigmatic genomes across a large radiation of phyla.</title>
        <authorList>
            <person name="Brown C.T."/>
            <person name="Hug L.A."/>
            <person name="Thomas B.C."/>
            <person name="Sharon I."/>
            <person name="Castelle C.J."/>
            <person name="Singh A."/>
            <person name="Wilkins M.J."/>
            <person name="Williams K.H."/>
            <person name="Banfield J.F."/>
        </authorList>
    </citation>
    <scope>NUCLEOTIDE SEQUENCE [LARGE SCALE GENOMIC DNA]</scope>
</reference>
<evidence type="ECO:0000256" key="1">
    <source>
        <dbReference type="SAM" id="Phobius"/>
    </source>
</evidence>
<dbReference type="EMBL" id="LBOI01000009">
    <property type="protein sequence ID" value="KKP31493.1"/>
    <property type="molecule type" value="Genomic_DNA"/>
</dbReference>
<dbReference type="Gene3D" id="3.30.700.10">
    <property type="entry name" value="Glycoprotein, Type 4 Pilin"/>
    <property type="match status" value="1"/>
</dbReference>
<dbReference type="NCBIfam" id="TIGR02532">
    <property type="entry name" value="IV_pilin_GFxxxE"/>
    <property type="match status" value="1"/>
</dbReference>
<accession>A0A0F9YJM2</accession>
<keyword evidence="1" id="KW-0812">Transmembrane</keyword>
<dbReference type="AlphaFoldDB" id="A0A0F9YJM2"/>
<organism evidence="2 3">
    <name type="scientific">Candidatus Woesebacteria bacterium GW2011_GWC2_31_9</name>
    <dbReference type="NCBI Taxonomy" id="1618586"/>
    <lineage>
        <taxon>Bacteria</taxon>
        <taxon>Candidatus Woeseibacteriota</taxon>
    </lineage>
</organism>
<gene>
    <name evidence="2" type="ORF">UR21_C0009G0074</name>
</gene>
<sequence length="165" mass="17855">MQLQSYKSLKEGYTLIELLVGITIISIVFTIGYAGFREFSRRQALGGVTKAIKADLRLTQQLASTGQKPTTGTCTQLSSYRFYIYSATSTYKIYANCSNPASTNILVKTVSLDSDISITLPPTPVYILFKVLGQGTNLTSDYVIELDHTSGDSSTVTVGTGGEIN</sequence>
<dbReference type="SUPFAM" id="SSF54523">
    <property type="entry name" value="Pili subunits"/>
    <property type="match status" value="1"/>
</dbReference>
<keyword evidence="1" id="KW-0472">Membrane</keyword>
<dbReference type="Pfam" id="PF07963">
    <property type="entry name" value="N_methyl"/>
    <property type="match status" value="1"/>
</dbReference>
<keyword evidence="1" id="KW-1133">Transmembrane helix</keyword>
<name>A0A0F9YJM2_9BACT</name>
<feature type="transmembrane region" description="Helical" evidence="1">
    <location>
        <begin position="12"/>
        <end position="36"/>
    </location>
</feature>
<dbReference type="InterPro" id="IPR012902">
    <property type="entry name" value="N_methyl_site"/>
</dbReference>
<evidence type="ECO:0000313" key="2">
    <source>
        <dbReference type="EMBL" id="KKP31493.1"/>
    </source>
</evidence>
<protein>
    <submittedName>
        <fullName evidence="2">Uncharacterized protein</fullName>
    </submittedName>
</protein>
<proteinExistence type="predicted"/>
<evidence type="ECO:0000313" key="3">
    <source>
        <dbReference type="Proteomes" id="UP000034803"/>
    </source>
</evidence>
<dbReference type="Proteomes" id="UP000034803">
    <property type="component" value="Unassembled WGS sequence"/>
</dbReference>